<comment type="caution">
    <text evidence="8">The sequence shown here is derived from an EMBL/GenBank/DDBJ whole genome shotgun (WGS) entry which is preliminary data.</text>
</comment>
<evidence type="ECO:0000256" key="1">
    <source>
        <dbReference type="ARBA" id="ARBA00012210"/>
    </source>
</evidence>
<feature type="domain" description="Nephrocystin 3-like N-terminal" evidence="7">
    <location>
        <begin position="262"/>
        <end position="430"/>
    </location>
</feature>
<feature type="region of interest" description="Disordered" evidence="5">
    <location>
        <begin position="165"/>
        <end position="187"/>
    </location>
</feature>
<evidence type="ECO:0000256" key="5">
    <source>
        <dbReference type="SAM" id="MobiDB-lite"/>
    </source>
</evidence>
<accession>A0A1L7VZ28</accession>
<dbReference type="PROSITE" id="PS50088">
    <property type="entry name" value="ANK_REPEAT"/>
    <property type="match status" value="6"/>
</dbReference>
<feature type="domain" description="NACHT-NTPase and P-loop NTPases N-terminal" evidence="6">
    <location>
        <begin position="7"/>
        <end position="137"/>
    </location>
</feature>
<dbReference type="PRINTS" id="PR01415">
    <property type="entry name" value="ANKYRIN"/>
</dbReference>
<dbReference type="GO" id="GO:0019706">
    <property type="term" value="F:protein-cysteine S-palmitoyltransferase activity"/>
    <property type="evidence" value="ECO:0007669"/>
    <property type="project" value="UniProtKB-EC"/>
</dbReference>
<feature type="repeat" description="ANK" evidence="4">
    <location>
        <begin position="1007"/>
        <end position="1039"/>
    </location>
</feature>
<dbReference type="PROSITE" id="PS50297">
    <property type="entry name" value="ANK_REP_REGION"/>
    <property type="match status" value="6"/>
</dbReference>
<proteinExistence type="predicted"/>
<dbReference type="PANTHER" id="PTHR24161">
    <property type="entry name" value="ANK_REP_REGION DOMAIN-CONTAINING PROTEIN-RELATED"/>
    <property type="match status" value="1"/>
</dbReference>
<keyword evidence="2" id="KW-0677">Repeat</keyword>
<dbReference type="VEuPathDB" id="FungiDB:FPRO_15134"/>
<evidence type="ECO:0000259" key="7">
    <source>
        <dbReference type="Pfam" id="PF24883"/>
    </source>
</evidence>
<evidence type="ECO:0000313" key="9">
    <source>
        <dbReference type="Proteomes" id="UP000183971"/>
    </source>
</evidence>
<dbReference type="PANTHER" id="PTHR24161:SF85">
    <property type="entry name" value="PALMITOYLTRANSFERASE HIP14"/>
    <property type="match status" value="1"/>
</dbReference>
<evidence type="ECO:0000256" key="2">
    <source>
        <dbReference type="ARBA" id="ARBA00022737"/>
    </source>
</evidence>
<dbReference type="Pfam" id="PF24883">
    <property type="entry name" value="NPHP3_N"/>
    <property type="match status" value="1"/>
</dbReference>
<dbReference type="Pfam" id="PF17107">
    <property type="entry name" value="SesA"/>
    <property type="match status" value="1"/>
</dbReference>
<protein>
    <recommendedName>
        <fullName evidence="1">protein S-acyltransferase</fullName>
        <ecNumber evidence="1">2.3.1.225</ecNumber>
    </recommendedName>
</protein>
<evidence type="ECO:0000256" key="4">
    <source>
        <dbReference type="PROSITE-ProRule" id="PRU00023"/>
    </source>
</evidence>
<gene>
    <name evidence="8" type="ORF">FPRO_15134</name>
</gene>
<dbReference type="AlphaFoldDB" id="A0A1L7VZ28"/>
<feature type="repeat" description="ANK" evidence="4">
    <location>
        <begin position="769"/>
        <end position="801"/>
    </location>
</feature>
<dbReference type="EMBL" id="FJOF01000009">
    <property type="protein sequence ID" value="CZR45690.1"/>
    <property type="molecule type" value="Genomic_DNA"/>
</dbReference>
<dbReference type="InterPro" id="IPR036770">
    <property type="entry name" value="Ankyrin_rpt-contain_sf"/>
</dbReference>
<dbReference type="Proteomes" id="UP000183971">
    <property type="component" value="Unassembled WGS sequence"/>
</dbReference>
<feature type="repeat" description="ANK" evidence="4">
    <location>
        <begin position="1107"/>
        <end position="1139"/>
    </location>
</feature>
<evidence type="ECO:0000256" key="3">
    <source>
        <dbReference type="ARBA" id="ARBA00023043"/>
    </source>
</evidence>
<dbReference type="SMART" id="SM00248">
    <property type="entry name" value="ANK"/>
    <property type="match status" value="12"/>
</dbReference>
<dbReference type="GeneID" id="42059991"/>
<dbReference type="RefSeq" id="XP_031086224.1">
    <property type="nucleotide sequence ID" value="XM_031220579.1"/>
</dbReference>
<dbReference type="InterPro" id="IPR027417">
    <property type="entry name" value="P-loop_NTPase"/>
</dbReference>
<dbReference type="Gene3D" id="1.25.40.20">
    <property type="entry name" value="Ankyrin repeat-containing domain"/>
    <property type="match status" value="2"/>
</dbReference>
<feature type="repeat" description="ANK" evidence="4">
    <location>
        <begin position="968"/>
        <end position="1005"/>
    </location>
</feature>
<dbReference type="SUPFAM" id="SSF52540">
    <property type="entry name" value="P-loop containing nucleoside triphosphate hydrolases"/>
    <property type="match status" value="1"/>
</dbReference>
<dbReference type="Gene3D" id="3.40.50.300">
    <property type="entry name" value="P-loop containing nucleotide triphosphate hydrolases"/>
    <property type="match status" value="1"/>
</dbReference>
<dbReference type="InterPro" id="IPR002110">
    <property type="entry name" value="Ankyrin_rpt"/>
</dbReference>
<dbReference type="Pfam" id="PF00023">
    <property type="entry name" value="Ank"/>
    <property type="match status" value="1"/>
</dbReference>
<feature type="repeat" description="ANK" evidence="4">
    <location>
        <begin position="836"/>
        <end position="868"/>
    </location>
</feature>
<dbReference type="SUPFAM" id="SSF48403">
    <property type="entry name" value="Ankyrin repeat"/>
    <property type="match status" value="2"/>
</dbReference>
<keyword evidence="3 4" id="KW-0040">ANK repeat</keyword>
<keyword evidence="9" id="KW-1185">Reference proteome</keyword>
<evidence type="ECO:0000259" key="6">
    <source>
        <dbReference type="Pfam" id="PF17107"/>
    </source>
</evidence>
<reference evidence="9" key="1">
    <citation type="journal article" date="2016" name="Genome Biol. Evol.">
        <title>Comparative 'omics' of the Fusarium fujikuroi species complex highlights differences in genetic potential and metabolite synthesis.</title>
        <authorList>
            <person name="Niehaus E.-M."/>
            <person name="Muensterkoetter M."/>
            <person name="Proctor R.H."/>
            <person name="Brown D.W."/>
            <person name="Sharon A."/>
            <person name="Idan Y."/>
            <person name="Oren-Young L."/>
            <person name="Sieber C.M."/>
            <person name="Novak O."/>
            <person name="Pencik A."/>
            <person name="Tarkowska D."/>
            <person name="Hromadova K."/>
            <person name="Freeman S."/>
            <person name="Maymon M."/>
            <person name="Elazar M."/>
            <person name="Youssef S.A."/>
            <person name="El-Shabrawy E.S.M."/>
            <person name="Shalaby A.B.A."/>
            <person name="Houterman P."/>
            <person name="Brock N.L."/>
            <person name="Burkhardt I."/>
            <person name="Tsavkelova E.A."/>
            <person name="Dickschat J.S."/>
            <person name="Galuszka P."/>
            <person name="Gueldener U."/>
            <person name="Tudzynski B."/>
        </authorList>
    </citation>
    <scope>NUCLEOTIDE SEQUENCE [LARGE SCALE GENOMIC DNA]</scope>
    <source>
        <strain evidence="9">ET1</strain>
    </source>
</reference>
<sequence length="1175" mass="131897">MDPLSIIAGIIAIVDSILSTYSAIREIKGLPKAFEEVERNLPLVKETLQIAEQQLHNNSPSDAEKRAIEPIIIACESKLKELHKVLTKIQKQKKEGNGEIKDWSSLAKLYQKVVVPMGKAHRVESLMSAMIGSLKALAIHQMFKAATQPQVGKLEEAIKKLSQVEPSIPDSDFESGRSTVNQTNNDRSNGFLCTEGTMHNVVGGNVWKADHNMNFAYHIHQSTTSSSDTCPTIPQWLESITTPLHFEEKLHELLRIAQRSRGSGNWFLKLPALSDWIDGDLQKLLAYGHAGAGKSVLASIVIHHLQNLHNRLYGDHNVACLYVYFDYKKQKAQTLINILSSLLVQLLRCSRKVSHEVRCQFDEWRQKKTFLGDGEYVDMITCQAMEFRRIYIVVDALDQCCSDTSNNTLSEFLDICCKLPRTFHSLFTTRTDLHSQFLRPDYELEITAHPDDISAYLDNFIDSRQVMRSIVNEGHSRNHSFHEHLLNSIISRSDGLFLLAHLHLANLASTNTLEEFEYTLENLSGDLTQVYKAALERIEIQEDKQRNTAIMLLSWITFAKRPLTIAEATQALYIQNASRELSMSGYVIPKVTLNAEAEWTLTSVCAGMVVGVVEKKTTFLHFAHKSARKFLKKHLLVECRDAYSVMTEVCLRCLIDTPVKPPKEKTTAQNTSEHFTKNYPFFHYAANNWGLHMADKVKGPVYQLAWKFLSEHENKQKLNRAVSVMEDTNISRAEQFTGLHIAAYFGLTSLVQKAVGLQKPLDINSRTKRNETPLHWAVSRGHREFSELLISQKADLKVQNDDKMTPLHIAIDKDDSDMIYLLLSDSCAELELADIKGYTPLIAAVKKGNAKLVQKLLRLGAKAESEDGHGWTAMRWAAQLGYKMIIETLVRYKASVSSPTKDGWTLLWWAASEGRSDIITLLKGININLDEPDKEGKTALQWAVRYQCSMATWVLLQAKVNVNKRDDTGMTALHVAAETFHLSVKGNDVLWLLLANGAKVNTQTKTFGQTPLHIAASKGSESAIWLLLSKGADTTKLDVNRRTALHCAVAGDHIQAAQLLLWKSADLINAADHEKRTVLHYAASQGNAALVEMLINSDADINARDRSGQTALHIAVLQSHDDIAAFLIRKDANLEIICKINRKRMSLDDLVLSMNNTAIMGAIDEVRQSRSSYEA</sequence>
<dbReference type="EC" id="2.3.1.225" evidence="1"/>
<dbReference type="Pfam" id="PF12796">
    <property type="entry name" value="Ank_2"/>
    <property type="match status" value="4"/>
</dbReference>
<dbReference type="InterPro" id="IPR056884">
    <property type="entry name" value="NPHP3-like_N"/>
</dbReference>
<feature type="compositionally biased region" description="Polar residues" evidence="5">
    <location>
        <begin position="176"/>
        <end position="187"/>
    </location>
</feature>
<name>A0A1L7VZ28_FUSPR</name>
<evidence type="ECO:0000313" key="8">
    <source>
        <dbReference type="EMBL" id="CZR45690.1"/>
    </source>
</evidence>
<feature type="repeat" description="ANK" evidence="4">
    <location>
        <begin position="1074"/>
        <end position="1106"/>
    </location>
</feature>
<dbReference type="InterPro" id="IPR031352">
    <property type="entry name" value="SesA"/>
</dbReference>
<organism evidence="8 9">
    <name type="scientific">Fusarium proliferatum (strain ET1)</name>
    <name type="common">Orchid endophyte fungus</name>
    <dbReference type="NCBI Taxonomy" id="1227346"/>
    <lineage>
        <taxon>Eukaryota</taxon>
        <taxon>Fungi</taxon>
        <taxon>Dikarya</taxon>
        <taxon>Ascomycota</taxon>
        <taxon>Pezizomycotina</taxon>
        <taxon>Sordariomycetes</taxon>
        <taxon>Hypocreomycetidae</taxon>
        <taxon>Hypocreales</taxon>
        <taxon>Nectriaceae</taxon>
        <taxon>Fusarium</taxon>
        <taxon>Fusarium fujikuroi species complex</taxon>
    </lineage>
</organism>